<feature type="compositionally biased region" description="Basic and acidic residues" evidence="1">
    <location>
        <begin position="66"/>
        <end position="75"/>
    </location>
</feature>
<gene>
    <name evidence="2" type="ORF">B0J11DRAFT_504978</name>
</gene>
<organism evidence="2 3">
    <name type="scientific">Dendryphion nanum</name>
    <dbReference type="NCBI Taxonomy" id="256645"/>
    <lineage>
        <taxon>Eukaryota</taxon>
        <taxon>Fungi</taxon>
        <taxon>Dikarya</taxon>
        <taxon>Ascomycota</taxon>
        <taxon>Pezizomycotina</taxon>
        <taxon>Dothideomycetes</taxon>
        <taxon>Pleosporomycetidae</taxon>
        <taxon>Pleosporales</taxon>
        <taxon>Torulaceae</taxon>
        <taxon>Dendryphion</taxon>
    </lineage>
</organism>
<feature type="region of interest" description="Disordered" evidence="1">
    <location>
        <begin position="22"/>
        <end position="42"/>
    </location>
</feature>
<feature type="region of interest" description="Disordered" evidence="1">
    <location>
        <begin position="183"/>
        <end position="227"/>
    </location>
</feature>
<name>A0A9P9IRI4_9PLEO</name>
<feature type="compositionally biased region" description="Basic and acidic residues" evidence="1">
    <location>
        <begin position="212"/>
        <end position="221"/>
    </location>
</feature>
<dbReference type="Proteomes" id="UP000700596">
    <property type="component" value="Unassembled WGS sequence"/>
</dbReference>
<proteinExistence type="predicted"/>
<accession>A0A9P9IRI4</accession>
<evidence type="ECO:0000313" key="2">
    <source>
        <dbReference type="EMBL" id="KAH7128509.1"/>
    </source>
</evidence>
<dbReference type="AlphaFoldDB" id="A0A9P9IRI4"/>
<keyword evidence="3" id="KW-1185">Reference proteome</keyword>
<evidence type="ECO:0000256" key="1">
    <source>
        <dbReference type="SAM" id="MobiDB-lite"/>
    </source>
</evidence>
<feature type="compositionally biased region" description="Polar residues" evidence="1">
    <location>
        <begin position="81"/>
        <end position="91"/>
    </location>
</feature>
<feature type="region of interest" description="Disordered" evidence="1">
    <location>
        <begin position="66"/>
        <end position="91"/>
    </location>
</feature>
<protein>
    <submittedName>
        <fullName evidence="2">Uncharacterized protein</fullName>
    </submittedName>
</protein>
<evidence type="ECO:0000313" key="3">
    <source>
        <dbReference type="Proteomes" id="UP000700596"/>
    </source>
</evidence>
<feature type="compositionally biased region" description="Polar residues" evidence="1">
    <location>
        <begin position="23"/>
        <end position="42"/>
    </location>
</feature>
<sequence length="327" mass="38028">MVPNMDYTPRQVGHYGSVCRVINNGSPNKQPSQVQHQKSNQPMESIPFIHPLRFRKYDGSRLNAHDEYTEDENRNEPQYWYGNSRNPNQTCHTDFVRQKPVQAGSYNPSRNENQNIAETINNQTQLEYSNYGDTKNSVGTSTVHVPRPYYDYVTKDWLQVDPEPQQSPQQSIFHRNDSENWDKIQQATPGPHESLSQSPQNNPQSPQPEPAEPEHQAHDDSTTPLQPDETDIFQELAKVKSAAEKAIRKSSQFEIFRPGFILDLCDLYLNASRLEHLYEEHSLIMYQEVVVQYKDEKLRFKRDVKTVLTIRACMEEHMGKEPRELNK</sequence>
<dbReference type="EMBL" id="JAGMWT010000005">
    <property type="protein sequence ID" value="KAH7128509.1"/>
    <property type="molecule type" value="Genomic_DNA"/>
</dbReference>
<reference evidence="2" key="1">
    <citation type="journal article" date="2021" name="Nat. Commun.">
        <title>Genetic determinants of endophytism in the Arabidopsis root mycobiome.</title>
        <authorList>
            <person name="Mesny F."/>
            <person name="Miyauchi S."/>
            <person name="Thiergart T."/>
            <person name="Pickel B."/>
            <person name="Atanasova L."/>
            <person name="Karlsson M."/>
            <person name="Huettel B."/>
            <person name="Barry K.W."/>
            <person name="Haridas S."/>
            <person name="Chen C."/>
            <person name="Bauer D."/>
            <person name="Andreopoulos W."/>
            <person name="Pangilinan J."/>
            <person name="LaButti K."/>
            <person name="Riley R."/>
            <person name="Lipzen A."/>
            <person name="Clum A."/>
            <person name="Drula E."/>
            <person name="Henrissat B."/>
            <person name="Kohler A."/>
            <person name="Grigoriev I.V."/>
            <person name="Martin F.M."/>
            <person name="Hacquard S."/>
        </authorList>
    </citation>
    <scope>NUCLEOTIDE SEQUENCE</scope>
    <source>
        <strain evidence="2">MPI-CAGE-CH-0243</strain>
    </source>
</reference>
<comment type="caution">
    <text evidence="2">The sequence shown here is derived from an EMBL/GenBank/DDBJ whole genome shotgun (WGS) entry which is preliminary data.</text>
</comment>